<dbReference type="Pfam" id="PF12392">
    <property type="entry name" value="DUF3656"/>
    <property type="match status" value="1"/>
</dbReference>
<dbReference type="RefSeq" id="WP_273190323.1">
    <property type="nucleotide sequence ID" value="NZ_DYUZ01000028.1"/>
</dbReference>
<dbReference type="SUPFAM" id="SSF51395">
    <property type="entry name" value="FMN-linked oxidoreductases"/>
    <property type="match status" value="1"/>
</dbReference>
<name>A0A921ITV4_9ACTN</name>
<dbReference type="EMBL" id="DYUZ01000028">
    <property type="protein sequence ID" value="HJG37461.1"/>
    <property type="molecule type" value="Genomic_DNA"/>
</dbReference>
<sequence length="829" mass="88966">MTDADPAAARRVELLSPAGGPEPFAAALAAGADAIYCGMGSFNARRKAANFDDESFAAACRASHLAGTRVYVTVNIVIKDAEMRDALELVRRCAMLGADAFIIQDWGLFAEVRRLMPSIETHISTQANIHDARGTAFCAAAGADRVTLSRELSIAEIAAIHDACPGIDLEVFAHGSICFSYSGVCLLSSFCQAGRSANRGMCAQPCRLPYELIDEDGRNISAPGRGRPLCPRDTNTTDLLPQLIAAGAAALKLEGRMKAADYVYAVTDVYRRDLDDLAHGSEPDATERTRRARQLKRCFNRDFTHAYQDGRSDDDMMSYERSNNRGQLVGRVAEFIPTEPVTKGERLRAAIKGPAGTAVLALDEPVGKGDLLELRDDESPDTFLTALARTDGVAGGTVSVEVPRPVATSCRVRVIRSQEAIDIADAALKRAVPRKRAVDVRVTARIGEPFRVELSCADDPAVRAAATGFTVEAARTRPVTADDLIEHVGRMGSTPFTPAAFDIELDEGCGMGFSAVHRVRAEACAALEEALLGPWRRHADELARIEIAPYAAEGTAPVREPELCAVAASPEAAEAAREAGATRIYLSSDALVEAGLDAEAARERGYTPVLDEVCRARDRERLDAWVTPGAPVAVGNISELAYARGLGAVPELRSCIPVHNAACLAFLHEHGAAAAWLSPEISLDELAALAAGAPVPLGLMIYGRPRVMTSEHCILKVADACVDDCARCALRRRELVLHNIDDKLLPVRTDIHGRSRLYEAYPLDLTPQMPQLIEAGISRFLVDGTLLDAHDLASQVARARRALEAAREGRRPAPRQKGCSSGCLFVGVD</sequence>
<proteinExistence type="predicted"/>
<protein>
    <submittedName>
        <fullName evidence="2">DUF3656 domain-containing protein</fullName>
    </submittedName>
</protein>
<dbReference type="PANTHER" id="PTHR30217">
    <property type="entry name" value="PEPTIDASE U32 FAMILY"/>
    <property type="match status" value="1"/>
</dbReference>
<accession>A0A921ITV4</accession>
<dbReference type="PROSITE" id="PS01276">
    <property type="entry name" value="PEPTIDASE_U32"/>
    <property type="match status" value="1"/>
</dbReference>
<dbReference type="InterPro" id="IPR001539">
    <property type="entry name" value="Peptidase_U32"/>
</dbReference>
<reference evidence="2" key="1">
    <citation type="journal article" date="2021" name="PeerJ">
        <title>Extensive microbial diversity within the chicken gut microbiome revealed by metagenomics and culture.</title>
        <authorList>
            <person name="Gilroy R."/>
            <person name="Ravi A."/>
            <person name="Getino M."/>
            <person name="Pursley I."/>
            <person name="Horton D.L."/>
            <person name="Alikhan N.F."/>
            <person name="Baker D."/>
            <person name="Gharbi K."/>
            <person name="Hall N."/>
            <person name="Watson M."/>
            <person name="Adriaenssens E.M."/>
            <person name="Foster-Nyarko E."/>
            <person name="Jarju S."/>
            <person name="Secka A."/>
            <person name="Antonio M."/>
            <person name="Oren A."/>
            <person name="Chaudhuri R.R."/>
            <person name="La Ragione R."/>
            <person name="Hildebrand F."/>
            <person name="Pallen M.J."/>
        </authorList>
    </citation>
    <scope>NUCLEOTIDE SEQUENCE</scope>
    <source>
        <strain evidence="2">ChiHjej13B12-9602</strain>
    </source>
</reference>
<comment type="caution">
    <text evidence="2">The sequence shown here is derived from an EMBL/GenBank/DDBJ whole genome shotgun (WGS) entry which is preliminary data.</text>
</comment>
<gene>
    <name evidence="2" type="ORF">K8V70_06335</name>
</gene>
<dbReference type="Proteomes" id="UP000753256">
    <property type="component" value="Unassembled WGS sequence"/>
</dbReference>
<evidence type="ECO:0000313" key="3">
    <source>
        <dbReference type="Proteomes" id="UP000753256"/>
    </source>
</evidence>
<feature type="domain" description="Peptidase U32 collagenase" evidence="1">
    <location>
        <begin position="425"/>
        <end position="531"/>
    </location>
</feature>
<evidence type="ECO:0000259" key="1">
    <source>
        <dbReference type="Pfam" id="PF12392"/>
    </source>
</evidence>
<dbReference type="InterPro" id="IPR020988">
    <property type="entry name" value="Pept_U32_collagenase"/>
</dbReference>
<organism evidence="2 3">
    <name type="scientific">Enorma phocaeensis</name>
    <dbReference type="NCBI Taxonomy" id="1871019"/>
    <lineage>
        <taxon>Bacteria</taxon>
        <taxon>Bacillati</taxon>
        <taxon>Actinomycetota</taxon>
        <taxon>Coriobacteriia</taxon>
        <taxon>Coriobacteriales</taxon>
        <taxon>Coriobacteriaceae</taxon>
        <taxon>Enorma</taxon>
    </lineage>
</organism>
<dbReference type="PANTHER" id="PTHR30217:SF10">
    <property type="entry name" value="23S RRNA 5-HYDROXYCYTIDINE C2501 SYNTHASE"/>
    <property type="match status" value="1"/>
</dbReference>
<evidence type="ECO:0000313" key="2">
    <source>
        <dbReference type="EMBL" id="HJG37461.1"/>
    </source>
</evidence>
<dbReference type="InterPro" id="IPR051454">
    <property type="entry name" value="RNA/ubiquinone_mod_enzymes"/>
</dbReference>
<reference evidence="2" key="2">
    <citation type="submission" date="2021-09" db="EMBL/GenBank/DDBJ databases">
        <authorList>
            <person name="Gilroy R."/>
        </authorList>
    </citation>
    <scope>NUCLEOTIDE SEQUENCE</scope>
    <source>
        <strain evidence="2">ChiHjej13B12-9602</strain>
    </source>
</reference>
<dbReference type="AlphaFoldDB" id="A0A921ITV4"/>
<dbReference type="Pfam" id="PF01136">
    <property type="entry name" value="Peptidase_U32"/>
    <property type="match status" value="2"/>
</dbReference>